<protein>
    <submittedName>
        <fullName evidence="2">E7622bb4-02c5-45c8-aaac-32690487298a-CDS</fullName>
    </submittedName>
</protein>
<evidence type="ECO:0000313" key="2">
    <source>
        <dbReference type="EMBL" id="CAD6442402.1"/>
    </source>
</evidence>
<keyword evidence="1" id="KW-0812">Transmembrane</keyword>
<evidence type="ECO:0000256" key="1">
    <source>
        <dbReference type="SAM" id="Phobius"/>
    </source>
</evidence>
<dbReference type="AlphaFoldDB" id="A0A8H2VQ43"/>
<accession>A0A8H2VQ43</accession>
<reference evidence="2" key="1">
    <citation type="submission" date="2020-10" db="EMBL/GenBank/DDBJ databases">
        <authorList>
            <person name="Kusch S."/>
        </authorList>
    </citation>
    <scope>NUCLEOTIDE SEQUENCE</scope>
    <source>
        <strain evidence="2">SwB9</strain>
    </source>
</reference>
<evidence type="ECO:0000313" key="3">
    <source>
        <dbReference type="Proteomes" id="UP000624404"/>
    </source>
</evidence>
<keyword evidence="1" id="KW-1133">Transmembrane helix</keyword>
<dbReference type="OrthoDB" id="3540317at2759"/>
<name>A0A8H2VQ43_9HELO</name>
<feature type="transmembrane region" description="Helical" evidence="1">
    <location>
        <begin position="219"/>
        <end position="245"/>
    </location>
</feature>
<keyword evidence="3" id="KW-1185">Reference proteome</keyword>
<organism evidence="2 3">
    <name type="scientific">Sclerotinia trifoliorum</name>
    <dbReference type="NCBI Taxonomy" id="28548"/>
    <lineage>
        <taxon>Eukaryota</taxon>
        <taxon>Fungi</taxon>
        <taxon>Dikarya</taxon>
        <taxon>Ascomycota</taxon>
        <taxon>Pezizomycotina</taxon>
        <taxon>Leotiomycetes</taxon>
        <taxon>Helotiales</taxon>
        <taxon>Sclerotiniaceae</taxon>
        <taxon>Sclerotinia</taxon>
    </lineage>
</organism>
<gene>
    <name evidence="2" type="ORF">SCLTRI_LOCUS2194</name>
</gene>
<dbReference type="CDD" id="cd12087">
    <property type="entry name" value="TM_EGFR-like"/>
    <property type="match status" value="1"/>
</dbReference>
<sequence>MATRFTRTYHDVYYSNNLPVETSTRTVTYTADAGYTFVSGEITEIFGGPTELPITSTGKSTILVTKTTIVPSTTLALPTSASTMDTTAVALSSIASYNSIQATATDSYTKSHLSSAISQWSSWASLSSGTTTLISSITSTGKYPTTGITVIALSQITSWNSIASTATDPILKGSLQSAISQASSMASLTSGAYTAVITISPSEQSAIDKSNKGSARDRLTYTVVLSVIGILLLIASIWMLGYYFVRKRRQRRGKNMPPPTEHLCPNIDSLDGLMVEMGRKSATGEQESSRAEGLQPMVSRTHSTLLELEPPEGIAELPGSNPVIELPEKRAELYGDGAVNSERIHYEV</sequence>
<dbReference type="EMBL" id="CAJHIA010000008">
    <property type="protein sequence ID" value="CAD6442402.1"/>
    <property type="molecule type" value="Genomic_DNA"/>
</dbReference>
<comment type="caution">
    <text evidence="2">The sequence shown here is derived from an EMBL/GenBank/DDBJ whole genome shotgun (WGS) entry which is preliminary data.</text>
</comment>
<dbReference type="Proteomes" id="UP000624404">
    <property type="component" value="Unassembled WGS sequence"/>
</dbReference>
<keyword evidence="1" id="KW-0472">Membrane</keyword>
<proteinExistence type="predicted"/>